<evidence type="ECO:0000313" key="6">
    <source>
        <dbReference type="Proteomes" id="UP001229421"/>
    </source>
</evidence>
<dbReference type="GO" id="GO:0005509">
    <property type="term" value="F:calcium ion binding"/>
    <property type="evidence" value="ECO:0007669"/>
    <property type="project" value="InterPro"/>
</dbReference>
<dbReference type="Gene3D" id="1.10.238.10">
    <property type="entry name" value="EF-hand"/>
    <property type="match status" value="1"/>
</dbReference>
<dbReference type="AlphaFoldDB" id="A0AAD8P4S1"/>
<keyword evidence="1" id="KW-0479">Metal-binding</keyword>
<dbReference type="InterPro" id="IPR002048">
    <property type="entry name" value="EF_hand_dom"/>
</dbReference>
<organism evidence="5 6">
    <name type="scientific">Tagetes erecta</name>
    <name type="common">African marigold</name>
    <dbReference type="NCBI Taxonomy" id="13708"/>
    <lineage>
        <taxon>Eukaryota</taxon>
        <taxon>Viridiplantae</taxon>
        <taxon>Streptophyta</taxon>
        <taxon>Embryophyta</taxon>
        <taxon>Tracheophyta</taxon>
        <taxon>Spermatophyta</taxon>
        <taxon>Magnoliopsida</taxon>
        <taxon>eudicotyledons</taxon>
        <taxon>Gunneridae</taxon>
        <taxon>Pentapetalae</taxon>
        <taxon>asterids</taxon>
        <taxon>campanulids</taxon>
        <taxon>Asterales</taxon>
        <taxon>Asteraceae</taxon>
        <taxon>Asteroideae</taxon>
        <taxon>Heliantheae alliance</taxon>
        <taxon>Tageteae</taxon>
        <taxon>Tagetes</taxon>
    </lineage>
</organism>
<evidence type="ECO:0000259" key="4">
    <source>
        <dbReference type="PROSITE" id="PS50222"/>
    </source>
</evidence>
<dbReference type="CDD" id="cd00051">
    <property type="entry name" value="EFh"/>
    <property type="match status" value="1"/>
</dbReference>
<sequence length="84" mass="9469">MRKSWSMPENHLKGIFRAFDTNGDGKLSKKELKVGLKSLGLHFTSIRAWRAIRHVDANGDGLIGEDELDELTKYVSKWGITVTP</sequence>
<evidence type="ECO:0000256" key="1">
    <source>
        <dbReference type="ARBA" id="ARBA00022723"/>
    </source>
</evidence>
<name>A0AAD8P4S1_TARER</name>
<dbReference type="PANTHER" id="PTHR10891">
    <property type="entry name" value="EF-HAND CALCIUM-BINDING DOMAIN CONTAINING PROTEIN"/>
    <property type="match status" value="1"/>
</dbReference>
<gene>
    <name evidence="5" type="ORF">QVD17_10414</name>
</gene>
<keyword evidence="6" id="KW-1185">Reference proteome</keyword>
<reference evidence="5" key="1">
    <citation type="journal article" date="2023" name="bioRxiv">
        <title>Improved chromosome-level genome assembly for marigold (Tagetes erecta).</title>
        <authorList>
            <person name="Jiang F."/>
            <person name="Yuan L."/>
            <person name="Wang S."/>
            <person name="Wang H."/>
            <person name="Xu D."/>
            <person name="Wang A."/>
            <person name="Fan W."/>
        </authorList>
    </citation>
    <scope>NUCLEOTIDE SEQUENCE</scope>
    <source>
        <strain evidence="5">WSJ</strain>
        <tissue evidence="5">Leaf</tissue>
    </source>
</reference>
<dbReference type="InterPro" id="IPR039647">
    <property type="entry name" value="EF_hand_pair_protein_CML-like"/>
</dbReference>
<dbReference type="Pfam" id="PF13499">
    <property type="entry name" value="EF-hand_7"/>
    <property type="match status" value="1"/>
</dbReference>
<accession>A0AAD8P4S1</accession>
<dbReference type="EMBL" id="JAUHHV010000002">
    <property type="protein sequence ID" value="KAK1433503.1"/>
    <property type="molecule type" value="Genomic_DNA"/>
</dbReference>
<dbReference type="InterPro" id="IPR018247">
    <property type="entry name" value="EF_Hand_1_Ca_BS"/>
</dbReference>
<proteinExistence type="predicted"/>
<dbReference type="PROSITE" id="PS00018">
    <property type="entry name" value="EF_HAND_1"/>
    <property type="match status" value="2"/>
</dbReference>
<evidence type="ECO:0000313" key="5">
    <source>
        <dbReference type="EMBL" id="KAK1433503.1"/>
    </source>
</evidence>
<keyword evidence="3" id="KW-0106">Calcium</keyword>
<keyword evidence="2" id="KW-0677">Repeat</keyword>
<dbReference type="SUPFAM" id="SSF47473">
    <property type="entry name" value="EF-hand"/>
    <property type="match status" value="1"/>
</dbReference>
<dbReference type="InterPro" id="IPR011992">
    <property type="entry name" value="EF-hand-dom_pair"/>
</dbReference>
<comment type="caution">
    <text evidence="5">The sequence shown here is derived from an EMBL/GenBank/DDBJ whole genome shotgun (WGS) entry which is preliminary data.</text>
</comment>
<dbReference type="PROSITE" id="PS50222">
    <property type="entry name" value="EF_HAND_2"/>
    <property type="match status" value="2"/>
</dbReference>
<evidence type="ECO:0000256" key="3">
    <source>
        <dbReference type="ARBA" id="ARBA00022837"/>
    </source>
</evidence>
<evidence type="ECO:0000256" key="2">
    <source>
        <dbReference type="ARBA" id="ARBA00022737"/>
    </source>
</evidence>
<feature type="domain" description="EF-hand" evidence="4">
    <location>
        <begin position="7"/>
        <end position="42"/>
    </location>
</feature>
<protein>
    <recommendedName>
        <fullName evidence="4">EF-hand domain-containing protein</fullName>
    </recommendedName>
</protein>
<dbReference type="Proteomes" id="UP001229421">
    <property type="component" value="Unassembled WGS sequence"/>
</dbReference>
<feature type="domain" description="EF-hand" evidence="4">
    <location>
        <begin position="43"/>
        <end position="78"/>
    </location>
</feature>
<dbReference type="SMART" id="SM00054">
    <property type="entry name" value="EFh"/>
    <property type="match status" value="2"/>
</dbReference>